<keyword evidence="22" id="KW-1185">Reference proteome</keyword>
<dbReference type="CDD" id="cd10361">
    <property type="entry name" value="SH2_Fps_family"/>
    <property type="match status" value="1"/>
</dbReference>
<dbReference type="InterPro" id="IPR020635">
    <property type="entry name" value="Tyr_kinase_cat_dom"/>
</dbReference>
<evidence type="ECO:0000256" key="11">
    <source>
        <dbReference type="ARBA" id="ARBA00023137"/>
    </source>
</evidence>
<dbReference type="EMBL" id="BTSX01000004">
    <property type="protein sequence ID" value="GMS96615.1"/>
    <property type="molecule type" value="Genomic_DNA"/>
</dbReference>
<evidence type="ECO:0000256" key="12">
    <source>
        <dbReference type="ARBA" id="ARBA00051243"/>
    </source>
</evidence>
<evidence type="ECO:0000256" key="15">
    <source>
        <dbReference type="PROSITE-ProRule" id="PRU00191"/>
    </source>
</evidence>
<accession>A0AAV5TQR8</accession>
<evidence type="ECO:0000256" key="18">
    <source>
        <dbReference type="SAM" id="MobiDB-lite"/>
    </source>
</evidence>
<dbReference type="SUPFAM" id="SSF55550">
    <property type="entry name" value="SH2 domain"/>
    <property type="match status" value="1"/>
</dbReference>
<dbReference type="AlphaFoldDB" id="A0AAV5TQR8"/>
<keyword evidence="7 17" id="KW-0418">Kinase</keyword>
<evidence type="ECO:0000256" key="13">
    <source>
        <dbReference type="ARBA" id="ARBA00051245"/>
    </source>
</evidence>
<dbReference type="Gene3D" id="3.30.200.20">
    <property type="entry name" value="Phosphorylase Kinase, domain 1"/>
    <property type="match status" value="1"/>
</dbReference>
<feature type="non-terminal residue" evidence="21">
    <location>
        <position position="1"/>
    </location>
</feature>
<evidence type="ECO:0000259" key="19">
    <source>
        <dbReference type="PROSITE" id="PS50001"/>
    </source>
</evidence>
<dbReference type="SMART" id="SM00252">
    <property type="entry name" value="SH2"/>
    <property type="match status" value="1"/>
</dbReference>
<comment type="catalytic activity">
    <reaction evidence="12">
        <text>L-tyrosyl-[protein] + ATP = O-phospho-L-tyrosyl-[protein] + ADP + H(+)</text>
        <dbReference type="Rhea" id="RHEA:10596"/>
        <dbReference type="Rhea" id="RHEA-COMP:10136"/>
        <dbReference type="Rhea" id="RHEA-COMP:20101"/>
        <dbReference type="ChEBI" id="CHEBI:15378"/>
        <dbReference type="ChEBI" id="CHEBI:30616"/>
        <dbReference type="ChEBI" id="CHEBI:46858"/>
        <dbReference type="ChEBI" id="CHEBI:61978"/>
        <dbReference type="ChEBI" id="CHEBI:456216"/>
        <dbReference type="EC" id="2.7.10.1"/>
    </reaction>
</comment>
<dbReference type="PROSITE" id="PS50001">
    <property type="entry name" value="SH2"/>
    <property type="match status" value="1"/>
</dbReference>
<dbReference type="Pfam" id="PF07714">
    <property type="entry name" value="PK_Tyr_Ser-Thr"/>
    <property type="match status" value="1"/>
</dbReference>
<name>A0AAV5TQR8_9BILA</name>
<evidence type="ECO:0000256" key="7">
    <source>
        <dbReference type="ARBA" id="ARBA00022777"/>
    </source>
</evidence>
<dbReference type="InterPro" id="IPR000719">
    <property type="entry name" value="Prot_kinase_dom"/>
</dbReference>
<dbReference type="CDD" id="cd00192">
    <property type="entry name" value="PTKc"/>
    <property type="match status" value="1"/>
</dbReference>
<dbReference type="GO" id="GO:0004715">
    <property type="term" value="F:non-membrane spanning protein tyrosine kinase activity"/>
    <property type="evidence" value="ECO:0007669"/>
    <property type="project" value="UniProtKB-EC"/>
</dbReference>
<evidence type="ECO:0000256" key="9">
    <source>
        <dbReference type="ARBA" id="ARBA00022999"/>
    </source>
</evidence>
<dbReference type="PROSITE" id="PS50011">
    <property type="entry name" value="PROTEIN_KINASE_DOM"/>
    <property type="match status" value="1"/>
</dbReference>
<comment type="catalytic activity">
    <reaction evidence="13 17">
        <text>L-tyrosyl-[protein] + ATP = O-phospho-L-tyrosyl-[protein] + ADP + H(+)</text>
        <dbReference type="Rhea" id="RHEA:10596"/>
        <dbReference type="Rhea" id="RHEA-COMP:10136"/>
        <dbReference type="Rhea" id="RHEA-COMP:20101"/>
        <dbReference type="ChEBI" id="CHEBI:15378"/>
        <dbReference type="ChEBI" id="CHEBI:30616"/>
        <dbReference type="ChEBI" id="CHEBI:46858"/>
        <dbReference type="ChEBI" id="CHEBI:61978"/>
        <dbReference type="ChEBI" id="CHEBI:456216"/>
        <dbReference type="EC" id="2.7.10.2"/>
    </reaction>
</comment>
<evidence type="ECO:0000256" key="5">
    <source>
        <dbReference type="ARBA" id="ARBA00022679"/>
    </source>
</evidence>
<evidence type="ECO:0000256" key="3">
    <source>
        <dbReference type="ARBA" id="ARBA00022475"/>
    </source>
</evidence>
<evidence type="ECO:0000256" key="17">
    <source>
        <dbReference type="RuleBase" id="RU362096"/>
    </source>
</evidence>
<dbReference type="InterPro" id="IPR000980">
    <property type="entry name" value="SH2"/>
</dbReference>
<dbReference type="GO" id="GO:0005737">
    <property type="term" value="C:cytoplasm"/>
    <property type="evidence" value="ECO:0007669"/>
    <property type="project" value="UniProtKB-SubCell"/>
</dbReference>
<dbReference type="Proteomes" id="UP001432027">
    <property type="component" value="Unassembled WGS sequence"/>
</dbReference>
<dbReference type="PANTHER" id="PTHR24418">
    <property type="entry name" value="TYROSINE-PROTEIN KINASE"/>
    <property type="match status" value="1"/>
</dbReference>
<comment type="subcellular location">
    <subcellularLocation>
        <location evidence="1">Cell membrane</location>
        <topology evidence="1">Peripheral membrane protein</topology>
    </subcellularLocation>
    <subcellularLocation>
        <location evidence="2">Cytoplasm</location>
    </subcellularLocation>
</comment>
<proteinExistence type="inferred from homology"/>
<keyword evidence="5 17" id="KW-0808">Transferase</keyword>
<gene>
    <name evidence="21" type="ORF">PENTCL1PPCAC_18790</name>
</gene>
<evidence type="ECO:0000256" key="14">
    <source>
        <dbReference type="ARBA" id="ARBA00061333"/>
    </source>
</evidence>
<feature type="compositionally biased region" description="Polar residues" evidence="18">
    <location>
        <begin position="13"/>
        <end position="27"/>
    </location>
</feature>
<dbReference type="PROSITE" id="PS00109">
    <property type="entry name" value="PROTEIN_KINASE_TYR"/>
    <property type="match status" value="1"/>
</dbReference>
<feature type="compositionally biased region" description="Polar residues" evidence="18">
    <location>
        <begin position="58"/>
        <end position="89"/>
    </location>
</feature>
<feature type="binding site" evidence="16">
    <location>
        <position position="251"/>
    </location>
    <ligand>
        <name>ATP</name>
        <dbReference type="ChEBI" id="CHEBI:30616"/>
    </ligand>
</feature>
<dbReference type="PRINTS" id="PR00109">
    <property type="entry name" value="TYRKINASE"/>
</dbReference>
<evidence type="ECO:0000313" key="22">
    <source>
        <dbReference type="Proteomes" id="UP001432027"/>
    </source>
</evidence>
<keyword evidence="3" id="KW-1003">Cell membrane</keyword>
<comment type="caution">
    <text evidence="21">The sequence shown here is derived from an EMBL/GenBank/DDBJ whole genome shotgun (WGS) entry which is preliminary data.</text>
</comment>
<keyword evidence="8 16" id="KW-0067">ATP-binding</keyword>
<dbReference type="Gene3D" id="1.10.510.10">
    <property type="entry name" value="Transferase(Phosphotransferase) domain 1"/>
    <property type="match status" value="1"/>
</dbReference>
<dbReference type="FunFam" id="1.10.510.10:FF:001512">
    <property type="entry name" value="Receptor tyrosine-protein kinase erbB-2"/>
    <property type="match status" value="1"/>
</dbReference>
<dbReference type="FunFam" id="3.30.200.20:FF:000194">
    <property type="entry name" value="protein-tyrosine kinase 2-beta isoform X1"/>
    <property type="match status" value="1"/>
</dbReference>
<evidence type="ECO:0000256" key="6">
    <source>
        <dbReference type="ARBA" id="ARBA00022741"/>
    </source>
</evidence>
<evidence type="ECO:0000256" key="1">
    <source>
        <dbReference type="ARBA" id="ARBA00004202"/>
    </source>
</evidence>
<keyword evidence="11 17" id="KW-0829">Tyrosine-protein kinase</keyword>
<dbReference type="PROSITE" id="PS00107">
    <property type="entry name" value="PROTEIN_KINASE_ATP"/>
    <property type="match status" value="1"/>
</dbReference>
<dbReference type="GO" id="GO:0061564">
    <property type="term" value="P:axon development"/>
    <property type="evidence" value="ECO:0007669"/>
    <property type="project" value="UniProtKB-ARBA"/>
</dbReference>
<dbReference type="InterPro" id="IPR011009">
    <property type="entry name" value="Kinase-like_dom_sf"/>
</dbReference>
<feature type="region of interest" description="Disordered" evidence="18">
    <location>
        <begin position="493"/>
        <end position="529"/>
    </location>
</feature>
<evidence type="ECO:0000256" key="16">
    <source>
        <dbReference type="PROSITE-ProRule" id="PRU10141"/>
    </source>
</evidence>
<evidence type="ECO:0000313" key="21">
    <source>
        <dbReference type="EMBL" id="GMS96615.1"/>
    </source>
</evidence>
<keyword evidence="10" id="KW-0472">Membrane</keyword>
<evidence type="ECO:0000259" key="20">
    <source>
        <dbReference type="PROSITE" id="PS50011"/>
    </source>
</evidence>
<dbReference type="EC" id="2.7.10.2" evidence="17"/>
<dbReference type="InterPro" id="IPR035849">
    <property type="entry name" value="Fes/Fps/Fer_SH2"/>
</dbReference>
<comment type="similarity">
    <text evidence="14">Belongs to the protein kinase superfamily. Tyr protein kinase family. Fes/fps subfamily.</text>
</comment>
<dbReference type="Gene3D" id="3.30.505.10">
    <property type="entry name" value="SH2 domain"/>
    <property type="match status" value="1"/>
</dbReference>
<organism evidence="21 22">
    <name type="scientific">Pristionchus entomophagus</name>
    <dbReference type="NCBI Taxonomy" id="358040"/>
    <lineage>
        <taxon>Eukaryota</taxon>
        <taxon>Metazoa</taxon>
        <taxon>Ecdysozoa</taxon>
        <taxon>Nematoda</taxon>
        <taxon>Chromadorea</taxon>
        <taxon>Rhabditida</taxon>
        <taxon>Rhabditina</taxon>
        <taxon>Diplogasteromorpha</taxon>
        <taxon>Diplogasteroidea</taxon>
        <taxon>Neodiplogasteridae</taxon>
        <taxon>Pristionchus</taxon>
    </lineage>
</organism>
<reference evidence="21" key="1">
    <citation type="submission" date="2023-10" db="EMBL/GenBank/DDBJ databases">
        <title>Genome assembly of Pristionchus species.</title>
        <authorList>
            <person name="Yoshida K."/>
            <person name="Sommer R.J."/>
        </authorList>
    </citation>
    <scope>NUCLEOTIDE SEQUENCE</scope>
    <source>
        <strain evidence="21">RS0144</strain>
    </source>
</reference>
<dbReference type="SMART" id="SM00219">
    <property type="entry name" value="TyrKc"/>
    <property type="match status" value="1"/>
</dbReference>
<evidence type="ECO:0000256" key="4">
    <source>
        <dbReference type="ARBA" id="ARBA00022490"/>
    </source>
</evidence>
<keyword evidence="4" id="KW-0963">Cytoplasm</keyword>
<evidence type="ECO:0000256" key="8">
    <source>
        <dbReference type="ARBA" id="ARBA00022840"/>
    </source>
</evidence>
<keyword evidence="6 16" id="KW-0547">Nucleotide-binding</keyword>
<feature type="region of interest" description="Disordered" evidence="18">
    <location>
        <begin position="1"/>
        <end position="89"/>
    </location>
</feature>
<evidence type="ECO:0000256" key="10">
    <source>
        <dbReference type="ARBA" id="ARBA00023136"/>
    </source>
</evidence>
<dbReference type="GO" id="GO:0005886">
    <property type="term" value="C:plasma membrane"/>
    <property type="evidence" value="ECO:0007669"/>
    <property type="project" value="UniProtKB-SubCell"/>
</dbReference>
<dbReference type="InterPro" id="IPR036860">
    <property type="entry name" value="SH2_dom_sf"/>
</dbReference>
<keyword evidence="9 15" id="KW-0727">SH2 domain</keyword>
<protein>
    <recommendedName>
        <fullName evidence="17">Tyrosine-protein kinase</fullName>
        <ecNumber evidence="17">2.7.10.2</ecNumber>
    </recommendedName>
</protein>
<dbReference type="InterPro" id="IPR050198">
    <property type="entry name" value="Non-receptor_tyrosine_kinases"/>
</dbReference>
<feature type="domain" description="Protein kinase" evidence="20">
    <location>
        <begin position="218"/>
        <end position="480"/>
    </location>
</feature>
<feature type="domain" description="SH2" evidence="19">
    <location>
        <begin position="113"/>
        <end position="206"/>
    </location>
</feature>
<dbReference type="GO" id="GO:0048680">
    <property type="term" value="P:positive regulation of axon regeneration"/>
    <property type="evidence" value="ECO:0007669"/>
    <property type="project" value="UniProtKB-ARBA"/>
</dbReference>
<dbReference type="InterPro" id="IPR008266">
    <property type="entry name" value="Tyr_kinase_AS"/>
</dbReference>
<dbReference type="InterPro" id="IPR001245">
    <property type="entry name" value="Ser-Thr/Tyr_kinase_cat_dom"/>
</dbReference>
<sequence>PLAVAHTAPMQLQRCSPSKMATPSLYQPASLKTIDKTKIKSPPSPRSRAVSVKEQRSSDQTTTKASTEVKTCSTTQRSSGESTANNSKESGVLNELTLVKPNGTVNDIEDESYYYGYMSRDEAEKVLERPGDFLVRKTELRGAEAFVLSYCVEAGKKSHYRIYTTRTGRNYWMLKYCSATVSQLIDHHLKTRAPINAKGYVLRAGVVRPAWDLYHEQVQLGDKLGNGEFGEVYKGIFTQSVFKKPEEVAVKTLKNHEVSTDDRLAFLREANVMRTLKHQNIVRLHGVCAQRNPIMIVMEIATGGSLEGRIKEKEQSPPLTLQHMRKYCLDVLSGMKYLEKMQIMHRDLASRNVLINSRDECKISDFGLSLMGKLHKEKKMARMPVRWMSPETLKDGTYTSKSDVWSYGCVMHEVFGRGSLPYPDIKEAKDVRRAVRKGTAKLTPPPGTPEIDRAIMTACWIVKADDRPTFKELLLQYKRVGGPSLLNKFRNAFSRSSKRSNTRSEAEPSLSTEGGVSAEHLSAGRDKKN</sequence>
<dbReference type="GO" id="GO:0005524">
    <property type="term" value="F:ATP binding"/>
    <property type="evidence" value="ECO:0007669"/>
    <property type="project" value="UniProtKB-UniRule"/>
</dbReference>
<dbReference type="GO" id="GO:0004714">
    <property type="term" value="F:transmembrane receptor protein tyrosine kinase activity"/>
    <property type="evidence" value="ECO:0007669"/>
    <property type="project" value="UniProtKB-EC"/>
</dbReference>
<dbReference type="Pfam" id="PF00017">
    <property type="entry name" value="SH2"/>
    <property type="match status" value="1"/>
</dbReference>
<evidence type="ECO:0000256" key="2">
    <source>
        <dbReference type="ARBA" id="ARBA00004496"/>
    </source>
</evidence>
<dbReference type="InterPro" id="IPR017441">
    <property type="entry name" value="Protein_kinase_ATP_BS"/>
</dbReference>
<dbReference type="SUPFAM" id="SSF56112">
    <property type="entry name" value="Protein kinase-like (PK-like)"/>
    <property type="match status" value="1"/>
</dbReference>